<evidence type="ECO:0000256" key="9">
    <source>
        <dbReference type="RuleBase" id="RU004135"/>
    </source>
</evidence>
<dbReference type="GO" id="GO:0005524">
    <property type="term" value="F:ATP binding"/>
    <property type="evidence" value="ECO:0007669"/>
    <property type="project" value="UniProtKB-UniRule"/>
</dbReference>
<dbReference type="Proteomes" id="UP000284177">
    <property type="component" value="Unassembled WGS sequence"/>
</dbReference>
<feature type="binding site" evidence="8">
    <location>
        <begin position="111"/>
        <end position="117"/>
    </location>
    <ligand>
        <name>ATP</name>
        <dbReference type="ChEBI" id="CHEBI:30616"/>
    </ligand>
</feature>
<feature type="binding site" evidence="8">
    <location>
        <begin position="153"/>
        <end position="154"/>
    </location>
    <ligand>
        <name>UDP-N-acetyl-alpha-D-muramoyl-L-alanyl-D-glutamate</name>
        <dbReference type="ChEBI" id="CHEBI:83900"/>
    </ligand>
</feature>
<dbReference type="PANTHER" id="PTHR23135:SF4">
    <property type="entry name" value="UDP-N-ACETYLMURAMOYL-L-ALANYL-D-GLUTAMATE--2,6-DIAMINOPIMELATE LIGASE MURE HOMOLOG, CHLOROPLASTIC"/>
    <property type="match status" value="1"/>
</dbReference>
<comment type="caution">
    <text evidence="8">Lacks conserved residue(s) required for the propagation of feature annotation.</text>
</comment>
<dbReference type="HAMAP" id="MF_00208">
    <property type="entry name" value="MurE"/>
    <property type="match status" value="1"/>
</dbReference>
<dbReference type="EC" id="6.3.2.-" evidence="8"/>
<dbReference type="NCBIfam" id="NF001126">
    <property type="entry name" value="PRK00139.1-4"/>
    <property type="match status" value="1"/>
</dbReference>
<evidence type="ECO:0000259" key="10">
    <source>
        <dbReference type="Pfam" id="PF01225"/>
    </source>
</evidence>
<keyword evidence="7 8" id="KW-0961">Cell wall biogenesis/degradation</keyword>
<dbReference type="InterPro" id="IPR000713">
    <property type="entry name" value="Mur_ligase_N"/>
</dbReference>
<dbReference type="InterPro" id="IPR036565">
    <property type="entry name" value="Mur-like_cat_sf"/>
</dbReference>
<feature type="modified residue" description="N6-carboxylysine" evidence="8">
    <location>
        <position position="220"/>
    </location>
</feature>
<proteinExistence type="inferred from homology"/>
<dbReference type="SUPFAM" id="SSF63418">
    <property type="entry name" value="MurE/MurF N-terminal domain"/>
    <property type="match status" value="1"/>
</dbReference>
<evidence type="ECO:0000256" key="6">
    <source>
        <dbReference type="ARBA" id="ARBA00023306"/>
    </source>
</evidence>
<feature type="binding site" evidence="8">
    <location>
        <position position="31"/>
    </location>
    <ligand>
        <name>UDP-N-acetyl-alpha-D-muramoyl-L-alanyl-D-glutamate</name>
        <dbReference type="ChEBI" id="CHEBI:83900"/>
    </ligand>
</feature>
<dbReference type="InterPro" id="IPR036615">
    <property type="entry name" value="Mur_ligase_C_dom_sf"/>
</dbReference>
<feature type="binding site" evidence="8">
    <location>
        <position position="152"/>
    </location>
    <ligand>
        <name>UDP-N-acetyl-alpha-D-muramoyl-L-alanyl-D-glutamate</name>
        <dbReference type="ChEBI" id="CHEBI:83900"/>
    </ligand>
</feature>
<dbReference type="UniPathway" id="UPA00219"/>
<organism evidence="13 14">
    <name type="scientific">Thermohalobacter berrensis</name>
    <dbReference type="NCBI Taxonomy" id="99594"/>
    <lineage>
        <taxon>Bacteria</taxon>
        <taxon>Bacillati</taxon>
        <taxon>Bacillota</taxon>
        <taxon>Tissierellia</taxon>
        <taxon>Tissierellales</taxon>
        <taxon>Thermohalobacteraceae</taxon>
        <taxon>Thermohalobacter</taxon>
    </lineage>
</organism>
<evidence type="ECO:0000256" key="7">
    <source>
        <dbReference type="ARBA" id="ARBA00023316"/>
    </source>
</evidence>
<comment type="caution">
    <text evidence="13">The sequence shown here is derived from an EMBL/GenBank/DDBJ whole genome shotgun (WGS) entry which is preliminary data.</text>
</comment>
<dbReference type="Pfam" id="PF01225">
    <property type="entry name" value="Mur_ligase"/>
    <property type="match status" value="1"/>
</dbReference>
<evidence type="ECO:0000256" key="2">
    <source>
        <dbReference type="ARBA" id="ARBA00005898"/>
    </source>
</evidence>
<dbReference type="Pfam" id="PF02875">
    <property type="entry name" value="Mur_ligase_C"/>
    <property type="match status" value="1"/>
</dbReference>
<evidence type="ECO:0000313" key="14">
    <source>
        <dbReference type="Proteomes" id="UP000284177"/>
    </source>
</evidence>
<keyword evidence="8" id="KW-0963">Cytoplasm</keyword>
<comment type="function">
    <text evidence="8">Catalyzes the addition of an amino acid to the nucleotide precursor UDP-N-acetylmuramoyl-L-alanyl-D-glutamate (UMAG) in the biosynthesis of bacterial cell-wall peptidoglycan.</text>
</comment>
<dbReference type="Gene3D" id="3.40.1190.10">
    <property type="entry name" value="Mur-like, catalytic domain"/>
    <property type="match status" value="1"/>
</dbReference>
<evidence type="ECO:0000313" key="13">
    <source>
        <dbReference type="EMBL" id="RKD34295.1"/>
    </source>
</evidence>
<evidence type="ECO:0000256" key="8">
    <source>
        <dbReference type="HAMAP-Rule" id="MF_00208"/>
    </source>
</evidence>
<keyword evidence="6 8" id="KW-0131">Cell cycle</keyword>
<dbReference type="NCBIfam" id="TIGR01085">
    <property type="entry name" value="murE"/>
    <property type="match status" value="1"/>
</dbReference>
<keyword evidence="8" id="KW-0460">Magnesium</keyword>
<keyword evidence="8" id="KW-0067">ATP-binding</keyword>
<dbReference type="SUPFAM" id="SSF53244">
    <property type="entry name" value="MurD-like peptide ligases, peptide-binding domain"/>
    <property type="match status" value="1"/>
</dbReference>
<keyword evidence="3 8" id="KW-0132">Cell division</keyword>
<sequence>MKLKTIVNNLHNIVNIEGNLDINIDNIVYDSRKATENSIFVAIEGFKVDGHKFIADAVDKGAKAVVVEKKVNVKDDVSVIRVNNSRVALAQLSSIFFKNPSEKLDLIGITGTNGKTTTTYLIKSIFEAADRKIGLIGTMGSIVGNEINKTNNTTPESLDLQRSFRKMVDKGLDSCVMEISSHSLELNRVDFSDVNVGIFTNLSEDHLDFHKTLEDYFEAKLKLFYKTKDYNIVNSDDKYGKKIIEKIKELDTPVLTYGIDSKADIKATDIEYNNNGVRYLLNTPKGSIKIELNIPGKFSVYNSLAAAACGYAYNISLETIKKALERVKGVKGRFELVPNNRDISIIIDYAHTPDGFKKVLNTIEQFAEGRKIIVFGCGGDRDRTKRPKMGEIAARYCDLSILTTDNARSEDPADIVEDILVGVKKVNGNYKIILDRREAIKYAIENSKPKDVILVAGKGHETYQIIGDNIYLFDERKIILEILDEIK</sequence>
<dbReference type="Gene3D" id="3.90.190.20">
    <property type="entry name" value="Mur ligase, C-terminal domain"/>
    <property type="match status" value="1"/>
</dbReference>
<dbReference type="AlphaFoldDB" id="A0A419TA05"/>
<dbReference type="Gene3D" id="3.40.1390.10">
    <property type="entry name" value="MurE/MurF, N-terminal domain"/>
    <property type="match status" value="1"/>
</dbReference>
<dbReference type="GO" id="GO:0051301">
    <property type="term" value="P:cell division"/>
    <property type="evidence" value="ECO:0007669"/>
    <property type="project" value="UniProtKB-KW"/>
</dbReference>
<feature type="domain" description="Mur ligase central" evidence="12">
    <location>
        <begin position="109"/>
        <end position="309"/>
    </location>
</feature>
<name>A0A419TA05_9FIRM</name>
<feature type="binding site" evidence="8">
    <location>
        <position position="180"/>
    </location>
    <ligand>
        <name>UDP-N-acetyl-alpha-D-muramoyl-L-alanyl-D-glutamate</name>
        <dbReference type="ChEBI" id="CHEBI:83900"/>
    </ligand>
</feature>
<evidence type="ECO:0000256" key="3">
    <source>
        <dbReference type="ARBA" id="ARBA00022618"/>
    </source>
</evidence>
<dbReference type="SUPFAM" id="SSF53623">
    <property type="entry name" value="MurD-like peptide ligases, catalytic domain"/>
    <property type="match status" value="1"/>
</dbReference>
<dbReference type="OrthoDB" id="9800958at2"/>
<dbReference type="GO" id="GO:0000287">
    <property type="term" value="F:magnesium ion binding"/>
    <property type="evidence" value="ECO:0007669"/>
    <property type="project" value="UniProtKB-UniRule"/>
</dbReference>
<feature type="domain" description="Mur ligase C-terminal" evidence="11">
    <location>
        <begin position="332"/>
        <end position="459"/>
    </location>
</feature>
<keyword evidence="8 13" id="KW-0436">Ligase</keyword>
<dbReference type="PANTHER" id="PTHR23135">
    <property type="entry name" value="MUR LIGASE FAMILY MEMBER"/>
    <property type="match status" value="1"/>
</dbReference>
<dbReference type="Pfam" id="PF08245">
    <property type="entry name" value="Mur_ligase_M"/>
    <property type="match status" value="1"/>
</dbReference>
<keyword evidence="14" id="KW-1185">Reference proteome</keyword>
<keyword evidence="4 8" id="KW-0133">Cell shape</keyword>
<evidence type="ECO:0000256" key="4">
    <source>
        <dbReference type="ARBA" id="ARBA00022960"/>
    </source>
</evidence>
<comment type="PTM">
    <text evidence="8">Carboxylation is probably crucial for Mg(2+) binding and, consequently, for the gamma-phosphate positioning of ATP.</text>
</comment>
<dbReference type="RefSeq" id="WP_120166037.1">
    <property type="nucleotide sequence ID" value="NZ_MCIB01000001.1"/>
</dbReference>
<feature type="domain" description="Mur ligase N-terminal catalytic" evidence="10">
    <location>
        <begin position="24"/>
        <end position="93"/>
    </location>
</feature>
<protein>
    <recommendedName>
        <fullName evidence="8">UDP-N-acetylmuramyl-tripeptide synthetase</fullName>
        <ecNumber evidence="8">6.3.2.-</ecNumber>
    </recommendedName>
    <alternativeName>
        <fullName evidence="8">UDP-MurNAc-tripeptide synthetase</fullName>
    </alternativeName>
</protein>
<comment type="cofactor">
    <cofactor evidence="8">
        <name>Mg(2+)</name>
        <dbReference type="ChEBI" id="CHEBI:18420"/>
    </cofactor>
</comment>
<dbReference type="InterPro" id="IPR004101">
    <property type="entry name" value="Mur_ligase_C"/>
</dbReference>
<evidence type="ECO:0000259" key="12">
    <source>
        <dbReference type="Pfam" id="PF08245"/>
    </source>
</evidence>
<comment type="subcellular location">
    <subcellularLocation>
        <location evidence="8 9">Cytoplasm</location>
    </subcellularLocation>
</comment>
<reference evidence="13 14" key="1">
    <citation type="submission" date="2016-08" db="EMBL/GenBank/DDBJ databases">
        <title>Novel Firmicutes and Novel Genomes.</title>
        <authorList>
            <person name="Poppleton D.I."/>
            <person name="Gribaldo S."/>
        </authorList>
    </citation>
    <scope>NUCLEOTIDE SEQUENCE [LARGE SCALE GENOMIC DNA]</scope>
    <source>
        <strain evidence="13 14">CTT3</strain>
    </source>
</reference>
<dbReference type="GO" id="GO:0005737">
    <property type="term" value="C:cytoplasm"/>
    <property type="evidence" value="ECO:0007669"/>
    <property type="project" value="UniProtKB-SubCell"/>
</dbReference>
<comment type="similarity">
    <text evidence="2 8">Belongs to the MurCDEF family. MurE subfamily.</text>
</comment>
<dbReference type="EMBL" id="MCIB01000001">
    <property type="protein sequence ID" value="RKD34295.1"/>
    <property type="molecule type" value="Genomic_DNA"/>
</dbReference>
<dbReference type="GO" id="GO:0071555">
    <property type="term" value="P:cell wall organization"/>
    <property type="evidence" value="ECO:0007669"/>
    <property type="project" value="UniProtKB-KW"/>
</dbReference>
<keyword evidence="5 8" id="KW-0573">Peptidoglycan synthesis</keyword>
<dbReference type="NCBIfam" id="NF001124">
    <property type="entry name" value="PRK00139.1-2"/>
    <property type="match status" value="1"/>
</dbReference>
<dbReference type="InterPro" id="IPR013221">
    <property type="entry name" value="Mur_ligase_cen"/>
</dbReference>
<accession>A0A419TA05</accession>
<gene>
    <name evidence="8" type="primary">murE</name>
    <name evidence="13" type="ORF">BET03_00235</name>
</gene>
<evidence type="ECO:0000256" key="1">
    <source>
        <dbReference type="ARBA" id="ARBA00004752"/>
    </source>
</evidence>
<evidence type="ECO:0000256" key="5">
    <source>
        <dbReference type="ARBA" id="ARBA00022984"/>
    </source>
</evidence>
<feature type="binding site" evidence="8">
    <location>
        <position position="188"/>
    </location>
    <ligand>
        <name>UDP-N-acetyl-alpha-D-muramoyl-L-alanyl-D-glutamate</name>
        <dbReference type="ChEBI" id="CHEBI:83900"/>
    </ligand>
</feature>
<keyword evidence="8" id="KW-0547">Nucleotide-binding</keyword>
<dbReference type="InterPro" id="IPR035911">
    <property type="entry name" value="MurE/MurF_N"/>
</dbReference>
<dbReference type="GO" id="GO:0016881">
    <property type="term" value="F:acid-amino acid ligase activity"/>
    <property type="evidence" value="ECO:0007669"/>
    <property type="project" value="UniProtKB-UniRule"/>
</dbReference>
<dbReference type="GO" id="GO:0009252">
    <property type="term" value="P:peptidoglycan biosynthetic process"/>
    <property type="evidence" value="ECO:0007669"/>
    <property type="project" value="UniProtKB-UniRule"/>
</dbReference>
<dbReference type="InterPro" id="IPR005761">
    <property type="entry name" value="UDP-N-AcMur-Glu-dNH2Pim_ligase"/>
</dbReference>
<dbReference type="GO" id="GO:0008360">
    <property type="term" value="P:regulation of cell shape"/>
    <property type="evidence" value="ECO:0007669"/>
    <property type="project" value="UniProtKB-KW"/>
</dbReference>
<comment type="pathway">
    <text evidence="1 8 9">Cell wall biogenesis; peptidoglycan biosynthesis.</text>
</comment>
<evidence type="ECO:0000259" key="11">
    <source>
        <dbReference type="Pfam" id="PF02875"/>
    </source>
</evidence>